<organism evidence="1 2">
    <name type="scientific">Lepeophtheirus salmonis</name>
    <name type="common">Salmon louse</name>
    <name type="synonym">Caligus salmonis</name>
    <dbReference type="NCBI Taxonomy" id="72036"/>
    <lineage>
        <taxon>Eukaryota</taxon>
        <taxon>Metazoa</taxon>
        <taxon>Ecdysozoa</taxon>
        <taxon>Arthropoda</taxon>
        <taxon>Crustacea</taxon>
        <taxon>Multicrustacea</taxon>
        <taxon>Hexanauplia</taxon>
        <taxon>Copepoda</taxon>
        <taxon>Siphonostomatoida</taxon>
        <taxon>Caligidae</taxon>
        <taxon>Lepeophtheirus</taxon>
    </lineage>
</organism>
<accession>A0A7R8CX09</accession>
<protein>
    <submittedName>
        <fullName evidence="1">(salmon louse) hypothetical protein</fullName>
    </submittedName>
</protein>
<reference evidence="1" key="1">
    <citation type="submission" date="2021-02" db="EMBL/GenBank/DDBJ databases">
        <authorList>
            <person name="Bekaert M."/>
        </authorList>
    </citation>
    <scope>NUCLEOTIDE SEQUENCE</scope>
    <source>
        <strain evidence="1">IoA-00</strain>
    </source>
</reference>
<dbReference type="PANTHER" id="PTHR45913">
    <property type="entry name" value="EPM2A-INTERACTING PROTEIN 1"/>
    <property type="match status" value="1"/>
</dbReference>
<dbReference type="EMBL" id="HG994584">
    <property type="protein sequence ID" value="CAF2957206.1"/>
    <property type="molecule type" value="Genomic_DNA"/>
</dbReference>
<evidence type="ECO:0000313" key="2">
    <source>
        <dbReference type="Proteomes" id="UP000675881"/>
    </source>
</evidence>
<keyword evidence="2" id="KW-1185">Reference proteome</keyword>
<sequence length="185" mass="21367">MPTSSSRTVQWWIDYNAERSSTVLSPCQTQPGGKDVATVIARHFEYRGVDMREVFVETSDGPLQWLARRRKPANLLKKKVRHPIMKFHSIIQYEKLCAQISNLDFNDATVAMVINFLVRRGSEMAKLQKSYQALYKLSRCHQGGSGEKGQHYPQLEYKNRIVKLMFLVEITRHLNELNLRLQSAG</sequence>
<proteinExistence type="predicted"/>
<dbReference type="Proteomes" id="UP000675881">
    <property type="component" value="Chromosome 5"/>
</dbReference>
<gene>
    <name evidence="1" type="ORF">LSAA_10744</name>
</gene>
<name>A0A7R8CX09_LEPSM</name>
<dbReference type="PANTHER" id="PTHR45913:SF5">
    <property type="entry name" value="GENERAL TRANSCRIPTION FACTOR II-I REPEAT DOMAIN-CONTAINING PROTEIN 2A-LIKE PROTEIN"/>
    <property type="match status" value="1"/>
</dbReference>
<dbReference type="AlphaFoldDB" id="A0A7R8CX09"/>
<evidence type="ECO:0000313" key="1">
    <source>
        <dbReference type="EMBL" id="CAF2957206.1"/>
    </source>
</evidence>